<protein>
    <submittedName>
        <fullName evidence="1">Uncharacterized protein</fullName>
    </submittedName>
</protein>
<dbReference type="AlphaFoldDB" id="A0AAC9B5G1"/>
<name>A0AAC9B5G1_AERVE</name>
<evidence type="ECO:0000313" key="2">
    <source>
        <dbReference type="Proteomes" id="UP000076809"/>
    </source>
</evidence>
<proteinExistence type="predicted"/>
<dbReference type="EMBL" id="CP014774">
    <property type="protein sequence ID" value="ANB51878.1"/>
    <property type="molecule type" value="Genomic_DNA"/>
</dbReference>
<accession>A0AAC9B5G1</accession>
<dbReference type="Proteomes" id="UP000076809">
    <property type="component" value="Chromosome"/>
</dbReference>
<sequence>MKFHDWQQISSKKNLVTTFRSLGIEINRTGDVPALSVLSLMDRAAFVLSLLSELNKRRTLIRGGSLTDENIAMLQGEIDAFEDSMLMISQEQIAAEKTNILQFPQTRRKTT</sequence>
<reference evidence="1 2" key="1">
    <citation type="journal article" date="2016" name="J. Clin. Microbiol.">
        <title>Detection and Whole-Genome Sequencing of Carbapenemase-Producing Aeromonas hydrophila Isolates from Routine Perirectal Surveillance Culture.</title>
        <authorList>
            <person name="Hughes H.Y."/>
            <person name="Conlan S.P."/>
            <person name="Lau A.F."/>
            <person name="Dekker J.P."/>
            <person name="Michelin A.V."/>
            <person name="Youn J.H."/>
            <person name="Henderson D.K."/>
            <person name="Frank K.M."/>
            <person name="Segre J.A."/>
            <person name="Palmore T.N."/>
        </authorList>
    </citation>
    <scope>NUCLEOTIDE SEQUENCE [LARGE SCALE GENOMIC DNA]</scope>
    <source>
        <strain evidence="1 2">AVNIH1</strain>
    </source>
</reference>
<evidence type="ECO:0000313" key="1">
    <source>
        <dbReference type="EMBL" id="ANB51878.1"/>
    </source>
</evidence>
<gene>
    <name evidence="1" type="ORF">WM43_04005</name>
</gene>
<organism evidence="1 2">
    <name type="scientific">Aeromonas veronii</name>
    <dbReference type="NCBI Taxonomy" id="654"/>
    <lineage>
        <taxon>Bacteria</taxon>
        <taxon>Pseudomonadati</taxon>
        <taxon>Pseudomonadota</taxon>
        <taxon>Gammaproteobacteria</taxon>
        <taxon>Aeromonadales</taxon>
        <taxon>Aeromonadaceae</taxon>
        <taxon>Aeromonas</taxon>
    </lineage>
</organism>
<dbReference type="RefSeq" id="WP_005301994.1">
    <property type="nucleotide sequence ID" value="NZ_CP014774.1"/>
</dbReference>